<dbReference type="PROSITE" id="PS50889">
    <property type="entry name" value="S4"/>
    <property type="match status" value="1"/>
</dbReference>
<evidence type="ECO:0000256" key="2">
    <source>
        <dbReference type="ARBA" id="ARBA00023235"/>
    </source>
</evidence>
<dbReference type="STRING" id="1817864.A2Z21_03520"/>
<dbReference type="InterPro" id="IPR050188">
    <property type="entry name" value="RluA_PseudoU_synthase"/>
</dbReference>
<dbReference type="CDD" id="cd02869">
    <property type="entry name" value="PseudoU_synth_RluA_like"/>
    <property type="match status" value="1"/>
</dbReference>
<dbReference type="Pfam" id="PF00849">
    <property type="entry name" value="PseudoU_synth_2"/>
    <property type="match status" value="1"/>
</dbReference>
<dbReference type="GO" id="GO:0003723">
    <property type="term" value="F:RNA binding"/>
    <property type="evidence" value="ECO:0007669"/>
    <property type="project" value="UniProtKB-KW"/>
</dbReference>
<name>A0A1F5UZA7_FRAXR</name>
<dbReference type="Gene3D" id="3.30.2350.10">
    <property type="entry name" value="Pseudouridine synthase"/>
    <property type="match status" value="1"/>
</dbReference>
<dbReference type="EMBL" id="MFGX01000033">
    <property type="protein sequence ID" value="OGF56480.1"/>
    <property type="molecule type" value="Genomic_DNA"/>
</dbReference>
<evidence type="ECO:0000256" key="4">
    <source>
        <dbReference type="PROSITE-ProRule" id="PRU00182"/>
    </source>
</evidence>
<dbReference type="SUPFAM" id="SSF55174">
    <property type="entry name" value="Alpha-L RNA-binding motif"/>
    <property type="match status" value="1"/>
</dbReference>
<dbReference type="CDD" id="cd00165">
    <property type="entry name" value="S4"/>
    <property type="match status" value="1"/>
</dbReference>
<dbReference type="PROSITE" id="PS01129">
    <property type="entry name" value="PSI_RLU"/>
    <property type="match status" value="1"/>
</dbReference>
<organism evidence="7 8">
    <name type="scientific">Fraserbacteria sp. (strain RBG_16_55_9)</name>
    <dbReference type="NCBI Taxonomy" id="1817864"/>
    <lineage>
        <taxon>Bacteria</taxon>
        <taxon>Candidatus Fraseribacteriota</taxon>
    </lineage>
</organism>
<evidence type="ECO:0000313" key="7">
    <source>
        <dbReference type="EMBL" id="OGF56480.1"/>
    </source>
</evidence>
<dbReference type="InterPro" id="IPR006224">
    <property type="entry name" value="PsdUridine_synth_RluA-like_CS"/>
</dbReference>
<evidence type="ECO:0000256" key="1">
    <source>
        <dbReference type="ARBA" id="ARBA00010876"/>
    </source>
</evidence>
<dbReference type="GO" id="GO:0120159">
    <property type="term" value="F:rRNA pseudouridine synthase activity"/>
    <property type="evidence" value="ECO:0007669"/>
    <property type="project" value="UniProtKB-ARBA"/>
</dbReference>
<comment type="function">
    <text evidence="5">Responsible for synthesis of pseudouridine from uracil.</text>
</comment>
<evidence type="ECO:0000259" key="6">
    <source>
        <dbReference type="SMART" id="SM00363"/>
    </source>
</evidence>
<evidence type="ECO:0000313" key="8">
    <source>
        <dbReference type="Proteomes" id="UP000179157"/>
    </source>
</evidence>
<dbReference type="Pfam" id="PF01479">
    <property type="entry name" value="S4"/>
    <property type="match status" value="1"/>
</dbReference>
<dbReference type="EC" id="5.4.99.-" evidence="5"/>
<evidence type="ECO:0000256" key="5">
    <source>
        <dbReference type="RuleBase" id="RU362028"/>
    </source>
</evidence>
<feature type="domain" description="RNA-binding S4" evidence="6">
    <location>
        <begin position="29"/>
        <end position="88"/>
    </location>
</feature>
<proteinExistence type="inferred from homology"/>
<comment type="caution">
    <text evidence="7">The sequence shown here is derived from an EMBL/GenBank/DDBJ whole genome shotgun (WGS) entry which is preliminary data.</text>
</comment>
<dbReference type="Gene3D" id="3.10.290.10">
    <property type="entry name" value="RNA-binding S4 domain"/>
    <property type="match status" value="1"/>
</dbReference>
<dbReference type="InterPro" id="IPR006145">
    <property type="entry name" value="PsdUridine_synth_RsuA/RluA"/>
</dbReference>
<dbReference type="InterPro" id="IPR020103">
    <property type="entry name" value="PsdUridine_synth_cat_dom_sf"/>
</dbReference>
<protein>
    <recommendedName>
        <fullName evidence="5">Pseudouridine synthase</fullName>
        <ecNumber evidence="5">5.4.99.-</ecNumber>
    </recommendedName>
</protein>
<dbReference type="Proteomes" id="UP000179157">
    <property type="component" value="Unassembled WGS sequence"/>
</dbReference>
<feature type="active site" evidence="3">
    <location>
        <position position="151"/>
    </location>
</feature>
<keyword evidence="2 5" id="KW-0413">Isomerase</keyword>
<comment type="catalytic activity">
    <reaction evidence="5">
        <text>a uridine in RNA = a pseudouridine in RNA</text>
        <dbReference type="Rhea" id="RHEA:48348"/>
        <dbReference type="Rhea" id="RHEA-COMP:12068"/>
        <dbReference type="Rhea" id="RHEA-COMP:12069"/>
        <dbReference type="ChEBI" id="CHEBI:65314"/>
        <dbReference type="ChEBI" id="CHEBI:65315"/>
    </reaction>
</comment>
<dbReference type="PANTHER" id="PTHR21600:SF44">
    <property type="entry name" value="RIBOSOMAL LARGE SUBUNIT PSEUDOURIDINE SYNTHASE D"/>
    <property type="match status" value="1"/>
</dbReference>
<dbReference type="GO" id="GO:0000455">
    <property type="term" value="P:enzyme-directed rRNA pseudouridine synthesis"/>
    <property type="evidence" value="ECO:0007669"/>
    <property type="project" value="TreeGrafter"/>
</dbReference>
<reference evidence="7 8" key="1">
    <citation type="journal article" date="2016" name="Nat. Commun.">
        <title>Thousands of microbial genomes shed light on interconnected biogeochemical processes in an aquifer system.</title>
        <authorList>
            <person name="Anantharaman K."/>
            <person name="Brown C.T."/>
            <person name="Hug L.A."/>
            <person name="Sharon I."/>
            <person name="Castelle C.J."/>
            <person name="Probst A.J."/>
            <person name="Thomas B.C."/>
            <person name="Singh A."/>
            <person name="Wilkins M.J."/>
            <person name="Karaoz U."/>
            <person name="Brodie E.L."/>
            <person name="Williams K.H."/>
            <person name="Hubbard S.S."/>
            <person name="Banfield J.F."/>
        </authorList>
    </citation>
    <scope>NUCLEOTIDE SEQUENCE [LARGE SCALE GENOMIC DNA]</scope>
    <source>
        <strain evidence="8">RBG_16_55_9</strain>
    </source>
</reference>
<gene>
    <name evidence="7" type="ORF">A2Z21_03520</name>
</gene>
<sequence>MPICISALLFSNIVGVKYVLVVPPESEGHRLDRWLSSHLSEISRSRIQKLIHEGHVLVDGQRGKPSTPLTPGTRVEVSIPSAEAPQLEPEEMDLSILYEDDDLVVIDKPSGLVVYPAAGNRTGTLIQGLLFNRKLASIGAPERPGVVHRLDKETSGVIVVAKSDAAYYDLIRQFKEREVQKTYLALVHGRVEEDEGRIEAPIGRDVRHRQRMAVRERGGRPAVTEFRVLQRHADTTLLSVSPYTGRTHQIRVHLTAIGHPILGDPLYGRKNRAESSHRLMLHAWKLSITRLGSGKRLEFTAPPSREFQPYLKGLSSLGGS</sequence>
<dbReference type="InterPro" id="IPR036986">
    <property type="entry name" value="S4_RNA-bd_sf"/>
</dbReference>
<dbReference type="InterPro" id="IPR006225">
    <property type="entry name" value="PsdUridine_synth_RluC/D"/>
</dbReference>
<keyword evidence="4" id="KW-0694">RNA-binding</keyword>
<dbReference type="NCBIfam" id="TIGR00005">
    <property type="entry name" value="rluA_subfam"/>
    <property type="match status" value="1"/>
</dbReference>
<evidence type="ECO:0000256" key="3">
    <source>
        <dbReference type="PIRSR" id="PIRSR606225-1"/>
    </source>
</evidence>
<dbReference type="SMART" id="SM00363">
    <property type="entry name" value="S4"/>
    <property type="match status" value="1"/>
</dbReference>
<dbReference type="AlphaFoldDB" id="A0A1F5UZA7"/>
<dbReference type="PANTHER" id="PTHR21600">
    <property type="entry name" value="MITOCHONDRIAL RNA PSEUDOURIDINE SYNTHASE"/>
    <property type="match status" value="1"/>
</dbReference>
<accession>A0A1F5UZA7</accession>
<comment type="similarity">
    <text evidence="1 5">Belongs to the pseudouridine synthase RluA family.</text>
</comment>
<dbReference type="InterPro" id="IPR002942">
    <property type="entry name" value="S4_RNA-bd"/>
</dbReference>
<dbReference type="SUPFAM" id="SSF55120">
    <property type="entry name" value="Pseudouridine synthase"/>
    <property type="match status" value="1"/>
</dbReference>